<feature type="compositionally biased region" description="Basic and acidic residues" evidence="1">
    <location>
        <begin position="1"/>
        <end position="14"/>
    </location>
</feature>
<comment type="caution">
    <text evidence="2">The sequence shown here is derived from an EMBL/GenBank/DDBJ whole genome shotgun (WGS) entry which is preliminary data.</text>
</comment>
<evidence type="ECO:0000313" key="2">
    <source>
        <dbReference type="EMBL" id="KAK5621108.1"/>
    </source>
</evidence>
<feature type="compositionally biased region" description="Basic residues" evidence="1">
    <location>
        <begin position="25"/>
        <end position="38"/>
    </location>
</feature>
<dbReference type="AlphaFoldDB" id="A0AAV9SIW1"/>
<gene>
    <name evidence="2" type="ORF">CRENBAI_013445</name>
</gene>
<organism evidence="2 3">
    <name type="scientific">Crenichthys baileyi</name>
    <name type="common">White River springfish</name>
    <dbReference type="NCBI Taxonomy" id="28760"/>
    <lineage>
        <taxon>Eukaryota</taxon>
        <taxon>Metazoa</taxon>
        <taxon>Chordata</taxon>
        <taxon>Craniata</taxon>
        <taxon>Vertebrata</taxon>
        <taxon>Euteleostomi</taxon>
        <taxon>Actinopterygii</taxon>
        <taxon>Neopterygii</taxon>
        <taxon>Teleostei</taxon>
        <taxon>Neoteleostei</taxon>
        <taxon>Acanthomorphata</taxon>
        <taxon>Ovalentaria</taxon>
        <taxon>Atherinomorphae</taxon>
        <taxon>Cyprinodontiformes</taxon>
        <taxon>Goodeidae</taxon>
        <taxon>Crenichthys</taxon>
    </lineage>
</organism>
<reference evidence="2 3" key="1">
    <citation type="submission" date="2021-06" db="EMBL/GenBank/DDBJ databases">
        <authorList>
            <person name="Palmer J.M."/>
        </authorList>
    </citation>
    <scope>NUCLEOTIDE SEQUENCE [LARGE SCALE GENOMIC DNA]</scope>
    <source>
        <strain evidence="2 3">MEX-2019</strain>
        <tissue evidence="2">Muscle</tissue>
    </source>
</reference>
<protein>
    <submittedName>
        <fullName evidence="2">Uncharacterized protein</fullName>
    </submittedName>
</protein>
<name>A0AAV9SIW1_9TELE</name>
<proteinExistence type="predicted"/>
<sequence>MDGGERGETGERGRKTVRSTGGRGQGRHHAGYCRRIRQGSKNPPDTSFSTTPLPPPVPSVSVGRSVSEHPGAPLYGSCLVTSLRSFSLSLLLQHG</sequence>
<dbReference type="Proteomes" id="UP001311232">
    <property type="component" value="Unassembled WGS sequence"/>
</dbReference>
<feature type="region of interest" description="Disordered" evidence="1">
    <location>
        <begin position="1"/>
        <end position="74"/>
    </location>
</feature>
<keyword evidence="3" id="KW-1185">Reference proteome</keyword>
<dbReference type="EMBL" id="JAHHUM010000316">
    <property type="protein sequence ID" value="KAK5621108.1"/>
    <property type="molecule type" value="Genomic_DNA"/>
</dbReference>
<evidence type="ECO:0000313" key="3">
    <source>
        <dbReference type="Proteomes" id="UP001311232"/>
    </source>
</evidence>
<evidence type="ECO:0000256" key="1">
    <source>
        <dbReference type="SAM" id="MobiDB-lite"/>
    </source>
</evidence>
<accession>A0AAV9SIW1</accession>